<accession>A0A9P6DRK2</accession>
<comment type="caution">
    <text evidence="1">The sequence shown here is derived from an EMBL/GenBank/DDBJ whole genome shotgun (WGS) entry which is preliminary data.</text>
</comment>
<reference evidence="1" key="1">
    <citation type="journal article" date="2020" name="Nat. Commun.">
        <title>Large-scale genome sequencing of mycorrhizal fungi provides insights into the early evolution of symbiotic traits.</title>
        <authorList>
            <person name="Miyauchi S."/>
            <person name="Kiss E."/>
            <person name="Kuo A."/>
            <person name="Drula E."/>
            <person name="Kohler A."/>
            <person name="Sanchez-Garcia M."/>
            <person name="Morin E."/>
            <person name="Andreopoulos B."/>
            <person name="Barry K.W."/>
            <person name="Bonito G."/>
            <person name="Buee M."/>
            <person name="Carver A."/>
            <person name="Chen C."/>
            <person name="Cichocki N."/>
            <person name="Clum A."/>
            <person name="Culley D."/>
            <person name="Crous P.W."/>
            <person name="Fauchery L."/>
            <person name="Girlanda M."/>
            <person name="Hayes R.D."/>
            <person name="Keri Z."/>
            <person name="LaButti K."/>
            <person name="Lipzen A."/>
            <person name="Lombard V."/>
            <person name="Magnuson J."/>
            <person name="Maillard F."/>
            <person name="Murat C."/>
            <person name="Nolan M."/>
            <person name="Ohm R.A."/>
            <person name="Pangilinan J."/>
            <person name="Pereira M.F."/>
            <person name="Perotto S."/>
            <person name="Peter M."/>
            <person name="Pfister S."/>
            <person name="Riley R."/>
            <person name="Sitrit Y."/>
            <person name="Stielow J.B."/>
            <person name="Szollosi G."/>
            <person name="Zifcakova L."/>
            <person name="Stursova M."/>
            <person name="Spatafora J.W."/>
            <person name="Tedersoo L."/>
            <person name="Vaario L.M."/>
            <person name="Yamada A."/>
            <person name="Yan M."/>
            <person name="Wang P."/>
            <person name="Xu J."/>
            <person name="Bruns T."/>
            <person name="Baldrian P."/>
            <person name="Vilgalys R."/>
            <person name="Dunand C."/>
            <person name="Henrissat B."/>
            <person name="Grigoriev I.V."/>
            <person name="Hibbett D."/>
            <person name="Nagy L.G."/>
            <person name="Martin F.M."/>
        </authorList>
    </citation>
    <scope>NUCLEOTIDE SEQUENCE</scope>
    <source>
        <strain evidence="1">UP504</strain>
    </source>
</reference>
<sequence>MLRCMEKSIARCIHSVAPAESLRCRNENNGASSWRRTAIPFLRRTRAAARPLGSSASVRNYRKFVLGGGGRAWPSSNN</sequence>
<evidence type="ECO:0000313" key="1">
    <source>
        <dbReference type="EMBL" id="KAF9507685.1"/>
    </source>
</evidence>
<proteinExistence type="predicted"/>
<protein>
    <submittedName>
        <fullName evidence="1">Uncharacterized protein</fullName>
    </submittedName>
</protein>
<feature type="non-terminal residue" evidence="1">
    <location>
        <position position="78"/>
    </location>
</feature>
<keyword evidence="2" id="KW-1185">Reference proteome</keyword>
<dbReference type="EMBL" id="MU129075">
    <property type="protein sequence ID" value="KAF9507685.1"/>
    <property type="molecule type" value="Genomic_DNA"/>
</dbReference>
<dbReference type="Proteomes" id="UP000886523">
    <property type="component" value="Unassembled WGS sequence"/>
</dbReference>
<name>A0A9P6DRK2_9AGAM</name>
<gene>
    <name evidence="1" type="ORF">BS47DRAFT_1351314</name>
</gene>
<evidence type="ECO:0000313" key="2">
    <source>
        <dbReference type="Proteomes" id="UP000886523"/>
    </source>
</evidence>
<dbReference type="AlphaFoldDB" id="A0A9P6DRK2"/>
<organism evidence="1 2">
    <name type="scientific">Hydnum rufescens UP504</name>
    <dbReference type="NCBI Taxonomy" id="1448309"/>
    <lineage>
        <taxon>Eukaryota</taxon>
        <taxon>Fungi</taxon>
        <taxon>Dikarya</taxon>
        <taxon>Basidiomycota</taxon>
        <taxon>Agaricomycotina</taxon>
        <taxon>Agaricomycetes</taxon>
        <taxon>Cantharellales</taxon>
        <taxon>Hydnaceae</taxon>
        <taxon>Hydnum</taxon>
    </lineage>
</organism>